<comment type="similarity">
    <text evidence="3 8">Belongs to the TrpF family.</text>
</comment>
<comment type="catalytic activity">
    <reaction evidence="1 8">
        <text>N-(5-phospho-beta-D-ribosyl)anthranilate = 1-(2-carboxyphenylamino)-1-deoxy-D-ribulose 5-phosphate</text>
        <dbReference type="Rhea" id="RHEA:21540"/>
        <dbReference type="ChEBI" id="CHEBI:18277"/>
        <dbReference type="ChEBI" id="CHEBI:58613"/>
        <dbReference type="EC" id="5.3.1.24"/>
    </reaction>
</comment>
<protein>
    <recommendedName>
        <fullName evidence="8">N-(5'-phosphoribosyl)anthranilate isomerase</fullName>
        <shortName evidence="8">PRAI</shortName>
        <ecNumber evidence="8">5.3.1.24</ecNumber>
    </recommendedName>
</protein>
<evidence type="ECO:0000259" key="9">
    <source>
        <dbReference type="Pfam" id="PF00697"/>
    </source>
</evidence>
<dbReference type="EC" id="5.3.1.24" evidence="8"/>
<keyword evidence="11" id="KW-1185">Reference proteome</keyword>
<keyword evidence="6 8" id="KW-0057">Aromatic amino acid biosynthesis</keyword>
<name>A0ABD6C6G5_9EURY</name>
<gene>
    <name evidence="8" type="primary">trpF</name>
    <name evidence="10" type="ORF">ACFR9U_00290</name>
</gene>
<proteinExistence type="inferred from homology"/>
<dbReference type="CDD" id="cd00405">
    <property type="entry name" value="PRAI"/>
    <property type="match status" value="1"/>
</dbReference>
<feature type="domain" description="N-(5'phosphoribosyl) anthranilate isomerase (PRAI)" evidence="9">
    <location>
        <begin position="5"/>
        <end position="204"/>
    </location>
</feature>
<dbReference type="AlphaFoldDB" id="A0ABD6C6G5"/>
<evidence type="ECO:0000256" key="5">
    <source>
        <dbReference type="ARBA" id="ARBA00022822"/>
    </source>
</evidence>
<evidence type="ECO:0000256" key="6">
    <source>
        <dbReference type="ARBA" id="ARBA00023141"/>
    </source>
</evidence>
<evidence type="ECO:0000256" key="3">
    <source>
        <dbReference type="ARBA" id="ARBA00007571"/>
    </source>
</evidence>
<dbReference type="HAMAP" id="MF_00135">
    <property type="entry name" value="PRAI"/>
    <property type="match status" value="1"/>
</dbReference>
<evidence type="ECO:0000313" key="10">
    <source>
        <dbReference type="EMBL" id="MFD1585404.1"/>
    </source>
</evidence>
<dbReference type="GO" id="GO:0004640">
    <property type="term" value="F:phosphoribosylanthranilate isomerase activity"/>
    <property type="evidence" value="ECO:0007669"/>
    <property type="project" value="UniProtKB-UniRule"/>
</dbReference>
<evidence type="ECO:0000256" key="4">
    <source>
        <dbReference type="ARBA" id="ARBA00022605"/>
    </source>
</evidence>
<dbReference type="InterPro" id="IPR044643">
    <property type="entry name" value="TrpF_fam"/>
</dbReference>
<sequence length="213" mass="21838">MTRTKICGITRETDLDAVVDAGADAVGVTAAVSVDTPREVSVDRAADLIAAVPPFVTGVLVTMPETVARAVELVEAVEPDAVQLHGTLDPDEIAAVGRDVPSKVIAAIDAESDSIEAYAAAADALLVDSVDEQGGGGTGETHDWDRTRELVTDLDVPVVLAGGLTPDNVAAAVETVEPFAVDVASGVEQEGGVKDQAAVQAFVERATRARVEA</sequence>
<organism evidence="10 11">
    <name type="scientific">Halorientalis brevis</name>
    <dbReference type="NCBI Taxonomy" id="1126241"/>
    <lineage>
        <taxon>Archaea</taxon>
        <taxon>Methanobacteriati</taxon>
        <taxon>Methanobacteriota</taxon>
        <taxon>Stenosarchaea group</taxon>
        <taxon>Halobacteria</taxon>
        <taxon>Halobacteriales</taxon>
        <taxon>Haloarculaceae</taxon>
        <taxon>Halorientalis</taxon>
    </lineage>
</organism>
<dbReference type="PANTHER" id="PTHR42894">
    <property type="entry name" value="N-(5'-PHOSPHORIBOSYL)ANTHRANILATE ISOMERASE"/>
    <property type="match status" value="1"/>
</dbReference>
<dbReference type="InterPro" id="IPR011060">
    <property type="entry name" value="RibuloseP-bd_barrel"/>
</dbReference>
<evidence type="ECO:0000256" key="1">
    <source>
        <dbReference type="ARBA" id="ARBA00001164"/>
    </source>
</evidence>
<comment type="pathway">
    <text evidence="2 8">Amino-acid biosynthesis; L-tryptophan biosynthesis; L-tryptophan from chorismate: step 3/5.</text>
</comment>
<keyword evidence="5 8" id="KW-0822">Tryptophan biosynthesis</keyword>
<dbReference type="SUPFAM" id="SSF51366">
    <property type="entry name" value="Ribulose-phoshate binding barrel"/>
    <property type="match status" value="1"/>
</dbReference>
<evidence type="ECO:0000256" key="8">
    <source>
        <dbReference type="HAMAP-Rule" id="MF_00135"/>
    </source>
</evidence>
<evidence type="ECO:0000256" key="7">
    <source>
        <dbReference type="ARBA" id="ARBA00023235"/>
    </source>
</evidence>
<dbReference type="Proteomes" id="UP001597119">
    <property type="component" value="Unassembled WGS sequence"/>
</dbReference>
<dbReference type="EMBL" id="JBHUDJ010000001">
    <property type="protein sequence ID" value="MFD1585404.1"/>
    <property type="molecule type" value="Genomic_DNA"/>
</dbReference>
<comment type="caution">
    <text evidence="10">The sequence shown here is derived from an EMBL/GenBank/DDBJ whole genome shotgun (WGS) entry which is preliminary data.</text>
</comment>
<dbReference type="InterPro" id="IPR013785">
    <property type="entry name" value="Aldolase_TIM"/>
</dbReference>
<reference evidence="10 11" key="1">
    <citation type="journal article" date="2019" name="Int. J. Syst. Evol. Microbiol.">
        <title>The Global Catalogue of Microorganisms (GCM) 10K type strain sequencing project: providing services to taxonomists for standard genome sequencing and annotation.</title>
        <authorList>
            <consortium name="The Broad Institute Genomics Platform"/>
            <consortium name="The Broad Institute Genome Sequencing Center for Infectious Disease"/>
            <person name="Wu L."/>
            <person name="Ma J."/>
        </authorList>
    </citation>
    <scope>NUCLEOTIDE SEQUENCE [LARGE SCALE GENOMIC DNA]</scope>
    <source>
        <strain evidence="10 11">CGMCC 1.12125</strain>
    </source>
</reference>
<dbReference type="Gene3D" id="3.20.20.70">
    <property type="entry name" value="Aldolase class I"/>
    <property type="match status" value="1"/>
</dbReference>
<keyword evidence="7 8" id="KW-0413">Isomerase</keyword>
<evidence type="ECO:0000256" key="2">
    <source>
        <dbReference type="ARBA" id="ARBA00004664"/>
    </source>
</evidence>
<accession>A0ABD6C6G5</accession>
<dbReference type="PANTHER" id="PTHR42894:SF1">
    <property type="entry name" value="N-(5'-PHOSPHORIBOSYL)ANTHRANILATE ISOMERASE"/>
    <property type="match status" value="1"/>
</dbReference>
<keyword evidence="4 8" id="KW-0028">Amino-acid biosynthesis</keyword>
<dbReference type="Pfam" id="PF00697">
    <property type="entry name" value="PRAI"/>
    <property type="match status" value="1"/>
</dbReference>
<dbReference type="RefSeq" id="WP_247377690.1">
    <property type="nucleotide sequence ID" value="NZ_JALLGV010000004.1"/>
</dbReference>
<dbReference type="GO" id="GO:0000162">
    <property type="term" value="P:L-tryptophan biosynthetic process"/>
    <property type="evidence" value="ECO:0007669"/>
    <property type="project" value="UniProtKB-UniRule"/>
</dbReference>
<dbReference type="InterPro" id="IPR001240">
    <property type="entry name" value="PRAI_dom"/>
</dbReference>
<evidence type="ECO:0000313" key="11">
    <source>
        <dbReference type="Proteomes" id="UP001597119"/>
    </source>
</evidence>